<evidence type="ECO:0000259" key="1">
    <source>
        <dbReference type="Pfam" id="PF07969"/>
    </source>
</evidence>
<proteinExistence type="predicted"/>
<dbReference type="InterPro" id="IPR013108">
    <property type="entry name" value="Amidohydro_3"/>
</dbReference>
<dbReference type="Gene3D" id="2.30.40.10">
    <property type="entry name" value="Urease, subunit C, domain 1"/>
    <property type="match status" value="1"/>
</dbReference>
<organism evidence="2">
    <name type="scientific">hydrothermal vent metagenome</name>
    <dbReference type="NCBI Taxonomy" id="652676"/>
    <lineage>
        <taxon>unclassified sequences</taxon>
        <taxon>metagenomes</taxon>
        <taxon>ecological metagenomes</taxon>
    </lineage>
</organism>
<accession>A0A3B0SKC4</accession>
<dbReference type="PANTHER" id="PTHR22642:SF2">
    <property type="entry name" value="PROTEIN LONG AFTER FAR-RED 3"/>
    <property type="match status" value="1"/>
</dbReference>
<dbReference type="Pfam" id="PF07969">
    <property type="entry name" value="Amidohydro_3"/>
    <property type="match status" value="1"/>
</dbReference>
<dbReference type="AlphaFoldDB" id="A0A3B0SKC4"/>
<evidence type="ECO:0000313" key="2">
    <source>
        <dbReference type="EMBL" id="VAW06265.1"/>
    </source>
</evidence>
<feature type="non-terminal residue" evidence="2">
    <location>
        <position position="328"/>
    </location>
</feature>
<dbReference type="PANTHER" id="PTHR22642">
    <property type="entry name" value="IMIDAZOLONEPROPIONASE"/>
    <property type="match status" value="1"/>
</dbReference>
<dbReference type="Gene3D" id="3.20.20.140">
    <property type="entry name" value="Metal-dependent hydrolases"/>
    <property type="match status" value="1"/>
</dbReference>
<gene>
    <name evidence="2" type="ORF">MNBD_ACTINO01-1811</name>
</gene>
<dbReference type="GO" id="GO:0016810">
    <property type="term" value="F:hydrolase activity, acting on carbon-nitrogen (but not peptide) bonds"/>
    <property type="evidence" value="ECO:0007669"/>
    <property type="project" value="InterPro"/>
</dbReference>
<protein>
    <submittedName>
        <fullName evidence="2">Exoenzymes regulatory protein AepA</fullName>
    </submittedName>
</protein>
<name>A0A3B0SKC4_9ZZZZ</name>
<dbReference type="EMBL" id="UOEI01000462">
    <property type="protein sequence ID" value="VAW06265.1"/>
    <property type="molecule type" value="Genomic_DNA"/>
</dbReference>
<feature type="domain" description="Amidohydrolase 3" evidence="1">
    <location>
        <begin position="49"/>
        <end position="305"/>
    </location>
</feature>
<dbReference type="InterPro" id="IPR011059">
    <property type="entry name" value="Metal-dep_hydrolase_composite"/>
</dbReference>
<reference evidence="2" key="1">
    <citation type="submission" date="2018-06" db="EMBL/GenBank/DDBJ databases">
        <authorList>
            <person name="Zhirakovskaya E."/>
        </authorList>
    </citation>
    <scope>NUCLEOTIDE SEQUENCE</scope>
</reference>
<sequence>MKRLIAADAVVTGDGTAGTAILLDDGVVAAVGSHRDLRGPGIAEDRFPGATIIPGLRDAHIHAVPYAALLEGCSLKSAATIEDLQDRLATYAAGLGPNAPVVATRLDDETLAERRLPRREDLDAAIPDRPAVIYRYCGHVAVANTTALTMSGITRDTRDPEGGIIDRARDGTPTGVLRETAVGLISGALQRGGRVSEDQLIDALHRLAGLGLTSIGAMIGYGESPSEKLEAEVELWRSVAPRLPIKVGGFAIADTPRQLDSSARTLSGAGPRLRWLGVKRFSDGSLGGHTAALCRPFSDIDTKGTFRLTSADTEVARHSLELGGMVAI</sequence>
<dbReference type="SUPFAM" id="SSF51338">
    <property type="entry name" value="Composite domain of metallo-dependent hydrolases"/>
    <property type="match status" value="1"/>
</dbReference>
<dbReference type="Gene3D" id="3.10.310.70">
    <property type="match status" value="1"/>
</dbReference>